<feature type="non-terminal residue" evidence="2">
    <location>
        <position position="98"/>
    </location>
</feature>
<dbReference type="AlphaFoldDB" id="X1MAQ8"/>
<dbReference type="SUPFAM" id="SSF51735">
    <property type="entry name" value="NAD(P)-binding Rossmann-fold domains"/>
    <property type="match status" value="1"/>
</dbReference>
<comment type="caution">
    <text evidence="2">The sequence shown here is derived from an EMBL/GenBank/DDBJ whole genome shotgun (WGS) entry which is preliminary data.</text>
</comment>
<dbReference type="InterPro" id="IPR036291">
    <property type="entry name" value="NAD(P)-bd_dom_sf"/>
</dbReference>
<organism evidence="2">
    <name type="scientific">marine sediment metagenome</name>
    <dbReference type="NCBI Taxonomy" id="412755"/>
    <lineage>
        <taxon>unclassified sequences</taxon>
        <taxon>metagenomes</taxon>
        <taxon>ecological metagenomes</taxon>
    </lineage>
</organism>
<proteinExistence type="predicted"/>
<keyword evidence="1" id="KW-0812">Transmembrane</keyword>
<evidence type="ECO:0008006" key="3">
    <source>
        <dbReference type="Google" id="ProtNLM"/>
    </source>
</evidence>
<name>X1MAQ8_9ZZZZ</name>
<gene>
    <name evidence="2" type="ORF">S06H3_24873</name>
</gene>
<sequence>VDVRDVATGHILACEKGRTGESYILSGERITIENLMLMIKEITGVRAPRFKIPIWLAKITAIFTPLYYSLTKTKPRFTKYSIRTLTSNSMISRAKPRR</sequence>
<dbReference type="Gene3D" id="3.40.50.720">
    <property type="entry name" value="NAD(P)-binding Rossmann-like Domain"/>
    <property type="match status" value="1"/>
</dbReference>
<dbReference type="EMBL" id="BARV01014040">
    <property type="protein sequence ID" value="GAI28722.1"/>
    <property type="molecule type" value="Genomic_DNA"/>
</dbReference>
<keyword evidence="1" id="KW-1133">Transmembrane helix</keyword>
<evidence type="ECO:0000256" key="1">
    <source>
        <dbReference type="SAM" id="Phobius"/>
    </source>
</evidence>
<evidence type="ECO:0000313" key="2">
    <source>
        <dbReference type="EMBL" id="GAI28722.1"/>
    </source>
</evidence>
<reference evidence="2" key="1">
    <citation type="journal article" date="2014" name="Front. Microbiol.">
        <title>High frequency of phylogenetically diverse reductive dehalogenase-homologous genes in deep subseafloor sedimentary metagenomes.</title>
        <authorList>
            <person name="Kawai M."/>
            <person name="Futagami T."/>
            <person name="Toyoda A."/>
            <person name="Takaki Y."/>
            <person name="Nishi S."/>
            <person name="Hori S."/>
            <person name="Arai W."/>
            <person name="Tsubouchi T."/>
            <person name="Morono Y."/>
            <person name="Uchiyama I."/>
            <person name="Ito T."/>
            <person name="Fujiyama A."/>
            <person name="Inagaki F."/>
            <person name="Takami H."/>
        </authorList>
    </citation>
    <scope>NUCLEOTIDE SEQUENCE</scope>
    <source>
        <strain evidence="2">Expedition CK06-06</strain>
    </source>
</reference>
<keyword evidence="1" id="KW-0472">Membrane</keyword>
<protein>
    <recommendedName>
        <fullName evidence="3">NAD-dependent epimerase/dehydratase domain-containing protein</fullName>
    </recommendedName>
</protein>
<feature type="transmembrane region" description="Helical" evidence="1">
    <location>
        <begin position="52"/>
        <end position="70"/>
    </location>
</feature>
<accession>X1MAQ8</accession>
<feature type="non-terminal residue" evidence="2">
    <location>
        <position position="1"/>
    </location>
</feature>